<proteinExistence type="predicted"/>
<evidence type="ECO:0000313" key="3">
    <source>
        <dbReference type="Proteomes" id="UP000324797"/>
    </source>
</evidence>
<evidence type="ECO:0000256" key="1">
    <source>
        <dbReference type="SAM" id="Phobius"/>
    </source>
</evidence>
<keyword evidence="1" id="KW-0812">Transmembrane</keyword>
<gene>
    <name evidence="2" type="ORF">FXV83_29575</name>
</gene>
<keyword evidence="1" id="KW-0472">Membrane</keyword>
<accession>A0A5S4YHX6</accession>
<name>A0A5S4YHX6_9BRAD</name>
<protein>
    <submittedName>
        <fullName evidence="2">Uncharacterized protein</fullName>
    </submittedName>
</protein>
<dbReference type="EMBL" id="VSTH01000108">
    <property type="protein sequence ID" value="TYO63057.1"/>
    <property type="molecule type" value="Genomic_DNA"/>
</dbReference>
<dbReference type="RefSeq" id="WP_148743128.1">
    <property type="nucleotide sequence ID" value="NZ_VSTH01000108.1"/>
</dbReference>
<keyword evidence="3" id="KW-1185">Reference proteome</keyword>
<sequence>MLTQIALEELMFANRTRFGAGALVIAGILFVLYPALRPFSDERSLLGAAAFGSGAWLAAHMLAMVAFTLLPLGLLGLQRSLLGTSAERLLFVAVVLSMIGTGFTLPFYGGEAYGLHALGQEALRQHSDSALGPVEVIRSGPGLVMFLAGLLLLAASAIATATALWRSCRYPKTSGVPFAVGMSLYIPQFFGPQPLRVAHGLLVAVGCVWMAACLWRREQVDRNRQGLCEAGRS</sequence>
<feature type="transmembrane region" description="Helical" evidence="1">
    <location>
        <begin position="18"/>
        <end position="36"/>
    </location>
</feature>
<dbReference type="Proteomes" id="UP000324797">
    <property type="component" value="Unassembled WGS sequence"/>
</dbReference>
<dbReference type="AlphaFoldDB" id="A0A5S4YHX6"/>
<keyword evidence="1" id="KW-1133">Transmembrane helix</keyword>
<feature type="transmembrane region" description="Helical" evidence="1">
    <location>
        <begin position="56"/>
        <end position="77"/>
    </location>
</feature>
<evidence type="ECO:0000313" key="2">
    <source>
        <dbReference type="EMBL" id="TYO63057.1"/>
    </source>
</evidence>
<feature type="transmembrane region" description="Helical" evidence="1">
    <location>
        <begin position="143"/>
        <end position="165"/>
    </location>
</feature>
<feature type="transmembrane region" description="Helical" evidence="1">
    <location>
        <begin position="174"/>
        <end position="191"/>
    </location>
</feature>
<comment type="caution">
    <text evidence="2">The sequence shown here is derived from an EMBL/GenBank/DDBJ whole genome shotgun (WGS) entry which is preliminary data.</text>
</comment>
<feature type="transmembrane region" description="Helical" evidence="1">
    <location>
        <begin position="89"/>
        <end position="108"/>
    </location>
</feature>
<organism evidence="2 3">
    <name type="scientific">Bradyrhizobium hipponense</name>
    <dbReference type="NCBI Taxonomy" id="2605638"/>
    <lineage>
        <taxon>Bacteria</taxon>
        <taxon>Pseudomonadati</taxon>
        <taxon>Pseudomonadota</taxon>
        <taxon>Alphaproteobacteria</taxon>
        <taxon>Hyphomicrobiales</taxon>
        <taxon>Nitrobacteraceae</taxon>
        <taxon>Bradyrhizobium</taxon>
    </lineage>
</organism>
<reference evidence="2 3" key="1">
    <citation type="submission" date="2019-08" db="EMBL/GenBank/DDBJ databases">
        <title>Bradyrhizobium hipponensis sp. nov., a rhizobium isolated from a Lupinus angustifolius root nodule in Tunisia.</title>
        <authorList>
            <person name="Off K."/>
            <person name="Rejili M."/>
            <person name="Mars M."/>
            <person name="Brachmann A."/>
            <person name="Marin M."/>
        </authorList>
    </citation>
    <scope>NUCLEOTIDE SEQUENCE [LARGE SCALE GENOMIC DNA]</scope>
    <source>
        <strain evidence="3">aSej3</strain>
    </source>
</reference>
<feature type="transmembrane region" description="Helical" evidence="1">
    <location>
        <begin position="197"/>
        <end position="215"/>
    </location>
</feature>